<dbReference type="Pfam" id="PF00903">
    <property type="entry name" value="Glyoxalase"/>
    <property type="match status" value="1"/>
</dbReference>
<gene>
    <name evidence="2" type="ORF">CNE99_02765</name>
</gene>
<dbReference type="AlphaFoldDB" id="A0A2A5WWC2"/>
<name>A0A2A5WWC2_9GAMM</name>
<dbReference type="Gene3D" id="3.10.180.10">
    <property type="entry name" value="2,3-Dihydroxybiphenyl 1,2-Dioxygenase, domain 1"/>
    <property type="match status" value="1"/>
</dbReference>
<organism evidence="2 3">
    <name type="scientific">OM182 bacterium MED-G24</name>
    <dbReference type="NCBI Taxonomy" id="1986255"/>
    <lineage>
        <taxon>Bacteria</taxon>
        <taxon>Pseudomonadati</taxon>
        <taxon>Pseudomonadota</taxon>
        <taxon>Gammaproteobacteria</taxon>
        <taxon>OMG group</taxon>
        <taxon>OM182 clade</taxon>
    </lineage>
</organism>
<evidence type="ECO:0000313" key="3">
    <source>
        <dbReference type="Proteomes" id="UP000219327"/>
    </source>
</evidence>
<dbReference type="InterPro" id="IPR004360">
    <property type="entry name" value="Glyas_Fos-R_dOase_dom"/>
</dbReference>
<comment type="caution">
    <text evidence="2">The sequence shown here is derived from an EMBL/GenBank/DDBJ whole genome shotgun (WGS) entry which is preliminary data.</text>
</comment>
<dbReference type="InterPro" id="IPR029068">
    <property type="entry name" value="Glyas_Bleomycin-R_OHBP_Dase"/>
</dbReference>
<evidence type="ECO:0000313" key="2">
    <source>
        <dbReference type="EMBL" id="PDH40835.1"/>
    </source>
</evidence>
<feature type="domain" description="Glyoxalase/fosfomycin resistance/dioxygenase" evidence="1">
    <location>
        <begin position="44"/>
        <end position="126"/>
    </location>
</feature>
<dbReference type="SUPFAM" id="SSF54593">
    <property type="entry name" value="Glyoxalase/Bleomycin resistance protein/Dihydroxybiphenyl dioxygenase"/>
    <property type="match status" value="1"/>
</dbReference>
<sequence length="142" mass="15384">MASPTCKVFPLIWSSDVATFAGWAFDALGLVQSWRANDENGIAEHIELHWQWQGETRGKASLNVTRDTFQGMGPSGISLRLDDESAVDAIHAKAVAAGADTTQGPERSVVAYSFTTTDPDGNQWWVNAETGMLDQLRASGRS</sequence>
<evidence type="ECO:0000259" key="1">
    <source>
        <dbReference type="Pfam" id="PF00903"/>
    </source>
</evidence>
<dbReference type="Proteomes" id="UP000219327">
    <property type="component" value="Unassembled WGS sequence"/>
</dbReference>
<accession>A0A2A5WWC2</accession>
<proteinExistence type="predicted"/>
<dbReference type="EMBL" id="NTKD01000008">
    <property type="protein sequence ID" value="PDH40835.1"/>
    <property type="molecule type" value="Genomic_DNA"/>
</dbReference>
<reference evidence="2 3" key="1">
    <citation type="submission" date="2017-08" db="EMBL/GenBank/DDBJ databases">
        <title>Fine stratification of microbial communities through a metagenomic profile of the photic zone.</title>
        <authorList>
            <person name="Haro-Moreno J.M."/>
            <person name="Lopez-Perez M."/>
            <person name="De La Torre J."/>
            <person name="Picazo A."/>
            <person name="Camacho A."/>
            <person name="Rodriguez-Valera F."/>
        </authorList>
    </citation>
    <scope>NUCLEOTIDE SEQUENCE [LARGE SCALE GENOMIC DNA]</scope>
    <source>
        <strain evidence="2">MED-G24</strain>
    </source>
</reference>
<protein>
    <recommendedName>
        <fullName evidence="1">Glyoxalase/fosfomycin resistance/dioxygenase domain-containing protein</fullName>
    </recommendedName>
</protein>